<organism evidence="2 3">
    <name type="scientific">Setaria viridis</name>
    <name type="common">Green bristlegrass</name>
    <name type="synonym">Setaria italica subsp. viridis</name>
    <dbReference type="NCBI Taxonomy" id="4556"/>
    <lineage>
        <taxon>Eukaryota</taxon>
        <taxon>Viridiplantae</taxon>
        <taxon>Streptophyta</taxon>
        <taxon>Embryophyta</taxon>
        <taxon>Tracheophyta</taxon>
        <taxon>Spermatophyta</taxon>
        <taxon>Magnoliopsida</taxon>
        <taxon>Liliopsida</taxon>
        <taxon>Poales</taxon>
        <taxon>Poaceae</taxon>
        <taxon>PACMAD clade</taxon>
        <taxon>Panicoideae</taxon>
        <taxon>Panicodae</taxon>
        <taxon>Paniceae</taxon>
        <taxon>Cenchrinae</taxon>
        <taxon>Setaria</taxon>
    </lineage>
</organism>
<sequence>MVDGKVTGTTPRPSLFSPPFLFLGQKSKLTCPSLSSSLSPVAPVARRRCARHRRSAPLLRGRRAAEWQSTMTGEARESAPAPPEAPSRRAWRRRRLAMMAPHADEHGVTPAGEDLGDAAAVVLPQGCACDGSGGRGDLGVVGCGEAAEEERRRAGARGEPAEERHGGAGWRMARTRWERSTLTALGEVAEVAWW</sequence>
<keyword evidence="3" id="KW-1185">Reference proteome</keyword>
<evidence type="ECO:0000313" key="3">
    <source>
        <dbReference type="Proteomes" id="UP000298652"/>
    </source>
</evidence>
<evidence type="ECO:0008006" key="4">
    <source>
        <dbReference type="Google" id="ProtNLM"/>
    </source>
</evidence>
<gene>
    <name evidence="2" type="ORF">SEVIR_6G062800v2</name>
</gene>
<dbReference type="AlphaFoldDB" id="A0A4U6U0N7"/>
<feature type="region of interest" description="Disordered" evidence="1">
    <location>
        <begin position="150"/>
        <end position="170"/>
    </location>
</feature>
<evidence type="ECO:0000256" key="1">
    <source>
        <dbReference type="SAM" id="MobiDB-lite"/>
    </source>
</evidence>
<proteinExistence type="predicted"/>
<accession>A0A4U6U0N7</accession>
<dbReference type="Gramene" id="TKW09000">
    <property type="protein sequence ID" value="TKW09000"/>
    <property type="gene ID" value="SEVIR_6G062800v2"/>
</dbReference>
<feature type="region of interest" description="Disordered" evidence="1">
    <location>
        <begin position="62"/>
        <end position="88"/>
    </location>
</feature>
<dbReference type="Proteomes" id="UP000298652">
    <property type="component" value="Chromosome 6"/>
</dbReference>
<name>A0A4U6U0N7_SETVI</name>
<evidence type="ECO:0000313" key="2">
    <source>
        <dbReference type="EMBL" id="TKW09000.1"/>
    </source>
</evidence>
<protein>
    <recommendedName>
        <fullName evidence="4">DUF834 domain-containing protein</fullName>
    </recommendedName>
</protein>
<reference evidence="2" key="1">
    <citation type="submission" date="2019-03" db="EMBL/GenBank/DDBJ databases">
        <title>WGS assembly of Setaria viridis.</title>
        <authorList>
            <person name="Huang P."/>
            <person name="Jenkins J."/>
            <person name="Grimwood J."/>
            <person name="Barry K."/>
            <person name="Healey A."/>
            <person name="Mamidi S."/>
            <person name="Sreedasyam A."/>
            <person name="Shu S."/>
            <person name="Feldman M."/>
            <person name="Wu J."/>
            <person name="Yu Y."/>
            <person name="Chen C."/>
            <person name="Johnson J."/>
            <person name="Rokhsar D."/>
            <person name="Baxter I."/>
            <person name="Schmutz J."/>
            <person name="Brutnell T."/>
            <person name="Kellogg E."/>
        </authorList>
    </citation>
    <scope>NUCLEOTIDE SEQUENCE [LARGE SCALE GENOMIC DNA]</scope>
</reference>
<dbReference type="EMBL" id="CM016557">
    <property type="protein sequence ID" value="TKW09000.1"/>
    <property type="molecule type" value="Genomic_DNA"/>
</dbReference>